<keyword evidence="4" id="KW-1185">Reference proteome</keyword>
<dbReference type="STRING" id="1122198.SAMN02745729_10945"/>
<proteinExistence type="predicted"/>
<feature type="transmembrane region" description="Helical" evidence="1">
    <location>
        <begin position="248"/>
        <end position="272"/>
    </location>
</feature>
<evidence type="ECO:0000313" key="4">
    <source>
        <dbReference type="Proteomes" id="UP000242469"/>
    </source>
</evidence>
<feature type="transmembrane region" description="Helical" evidence="1">
    <location>
        <begin position="95"/>
        <end position="113"/>
    </location>
</feature>
<keyword evidence="1" id="KW-1133">Transmembrane helix</keyword>
<evidence type="ECO:0000256" key="1">
    <source>
        <dbReference type="SAM" id="Phobius"/>
    </source>
</evidence>
<evidence type="ECO:0000313" key="3">
    <source>
        <dbReference type="EMBL" id="SEA87877.1"/>
    </source>
</evidence>
<dbReference type="OrthoDB" id="183980at2"/>
<dbReference type="EMBL" id="FNRJ01000009">
    <property type="protein sequence ID" value="SEA87877.1"/>
    <property type="molecule type" value="Genomic_DNA"/>
</dbReference>
<dbReference type="InterPro" id="IPR025403">
    <property type="entry name" value="TgpA-like_C"/>
</dbReference>
<reference evidence="4" key="1">
    <citation type="submission" date="2016-10" db="EMBL/GenBank/DDBJ databases">
        <authorList>
            <person name="Varghese N."/>
            <person name="Submissions S."/>
        </authorList>
    </citation>
    <scope>NUCLEOTIDE SEQUENCE [LARGE SCALE GENOMIC DNA]</scope>
    <source>
        <strain evidence="4">DSM 11526</strain>
    </source>
</reference>
<feature type="transmembrane region" description="Helical" evidence="1">
    <location>
        <begin position="29"/>
        <end position="50"/>
    </location>
</feature>
<feature type="transmembrane region" description="Helical" evidence="1">
    <location>
        <begin position="200"/>
        <end position="222"/>
    </location>
</feature>
<dbReference type="Pfam" id="PF13559">
    <property type="entry name" value="DUF4129"/>
    <property type="match status" value="1"/>
</dbReference>
<name>A0A1H4ESI4_9GAMM</name>
<sequence>MNLSELQIRAKVRTPWQAVDLGALMARRWFLPLWLAWLVPAGLCFLLLSLVFNQNPWVVMLVIWWLKPLLERWPLLLLSRFVFNEHSIRGLTRRQLLGTLVFGALPVLLWRRFDPWRAFSQPITVLEKQKGPQRKSRWRILSSNCSSAASWMTVVLAHVEFLLMMAGPVLVMMLLGDQIEIDTWLFLGDDGNLLAHASNAFALLCMSVVAPFYVAGGFCLYINRRIELEAWDLDLLFRRIARQRSEQSAASSATLASLLCGSLLLITALTVLPAGGVLAAESAGSMMPEQSKEEMLTLLESPPFVVEEEVTQWRWKEGEASEDASSDWLSDWLIDWLDNQDAMSLDGSGLFQVAEAVVWAGIAVLLILLARVLMRYLRAPDMLPDPEKTVVEAPKVLMGMSIDAGSLPQDINAAVAAALDQGDMRAALSLVYRYALHRLVHHHGVEVESWHTELECAAAVRRHTELVLDGVFDRLTRVWLRLAYAHELPSRAVIEQLLVSLQKVLK</sequence>
<organism evidence="3 4">
    <name type="scientific">Marinobacterium iners DSM 11526</name>
    <dbReference type="NCBI Taxonomy" id="1122198"/>
    <lineage>
        <taxon>Bacteria</taxon>
        <taxon>Pseudomonadati</taxon>
        <taxon>Pseudomonadota</taxon>
        <taxon>Gammaproteobacteria</taxon>
        <taxon>Oceanospirillales</taxon>
        <taxon>Oceanospirillaceae</taxon>
        <taxon>Marinobacterium</taxon>
    </lineage>
</organism>
<accession>A0A1H4ESI4</accession>
<keyword evidence="1" id="KW-0812">Transmembrane</keyword>
<dbReference type="RefSeq" id="WP_091826810.1">
    <property type="nucleotide sequence ID" value="NZ_FNRJ01000009.1"/>
</dbReference>
<keyword evidence="1" id="KW-0472">Membrane</keyword>
<gene>
    <name evidence="3" type="ORF">SAMN02745729_10945</name>
</gene>
<dbReference type="Proteomes" id="UP000242469">
    <property type="component" value="Unassembled WGS sequence"/>
</dbReference>
<evidence type="ECO:0000259" key="2">
    <source>
        <dbReference type="Pfam" id="PF13559"/>
    </source>
</evidence>
<feature type="domain" description="Protein-glutamine gamma-glutamyltransferase-like C-terminal" evidence="2">
    <location>
        <begin position="432"/>
        <end position="498"/>
    </location>
</feature>
<dbReference type="AlphaFoldDB" id="A0A1H4ESI4"/>
<feature type="transmembrane region" description="Helical" evidence="1">
    <location>
        <begin position="356"/>
        <end position="374"/>
    </location>
</feature>
<feature type="transmembrane region" description="Helical" evidence="1">
    <location>
        <begin position="148"/>
        <end position="175"/>
    </location>
</feature>
<protein>
    <recommendedName>
        <fullName evidence="2">Protein-glutamine gamma-glutamyltransferase-like C-terminal domain-containing protein</fullName>
    </recommendedName>
</protein>